<keyword evidence="2" id="KW-1185">Reference proteome</keyword>
<organism evidence="1 2">
    <name type="scientific">Neptuniibacter caesariensis</name>
    <dbReference type="NCBI Taxonomy" id="207954"/>
    <lineage>
        <taxon>Bacteria</taxon>
        <taxon>Pseudomonadati</taxon>
        <taxon>Pseudomonadota</taxon>
        <taxon>Gammaproteobacteria</taxon>
        <taxon>Oceanospirillales</taxon>
        <taxon>Oceanospirillaceae</taxon>
        <taxon>Neptuniibacter</taxon>
    </lineage>
</organism>
<evidence type="ECO:0000313" key="1">
    <source>
        <dbReference type="EMBL" id="EAR60178.1"/>
    </source>
</evidence>
<evidence type="ECO:0000313" key="2">
    <source>
        <dbReference type="Proteomes" id="UP000002171"/>
    </source>
</evidence>
<protein>
    <submittedName>
        <fullName evidence="1">Uncharacterized protein</fullName>
    </submittedName>
</protein>
<dbReference type="AlphaFoldDB" id="A0A7U8GRF0"/>
<dbReference type="EMBL" id="AAOW01000022">
    <property type="protein sequence ID" value="EAR60178.1"/>
    <property type="molecule type" value="Genomic_DNA"/>
</dbReference>
<sequence>MSHPLDLLYKFSDQDRDIKYDCIEEIRHETQDVTLQLKSGFAFEDATLWLEKKK</sequence>
<comment type="caution">
    <text evidence="1">The sequence shown here is derived from an EMBL/GenBank/DDBJ whole genome shotgun (WGS) entry which is preliminary data.</text>
</comment>
<dbReference type="Proteomes" id="UP000002171">
    <property type="component" value="Unassembled WGS sequence"/>
</dbReference>
<accession>A0A7U8GRF0</accession>
<name>A0A7U8GRF0_NEPCE</name>
<reference evidence="1 2" key="1">
    <citation type="submission" date="2006-02" db="EMBL/GenBank/DDBJ databases">
        <authorList>
            <person name="Pinhassi J."/>
            <person name="Pedros-Alio C."/>
            <person name="Ferriera S."/>
            <person name="Johnson J."/>
            <person name="Kravitz S."/>
            <person name="Halpern A."/>
            <person name="Remington K."/>
            <person name="Beeson K."/>
            <person name="Tran B."/>
            <person name="Rogers Y.-H."/>
            <person name="Friedman R."/>
            <person name="Venter J.C."/>
        </authorList>
    </citation>
    <scope>NUCLEOTIDE SEQUENCE [LARGE SCALE GENOMIC DNA]</scope>
    <source>
        <strain evidence="1 2">MED92</strain>
    </source>
</reference>
<proteinExistence type="predicted"/>
<gene>
    <name evidence="1" type="ORF">MED92_11764</name>
</gene>